<dbReference type="RefSeq" id="WP_143019284.1">
    <property type="nucleotide sequence ID" value="NZ_FNGG01000003.1"/>
</dbReference>
<dbReference type="GO" id="GO:0005975">
    <property type="term" value="P:carbohydrate metabolic process"/>
    <property type="evidence" value="ECO:0007669"/>
    <property type="project" value="InterPro"/>
</dbReference>
<name>A0A1H5MPT7_9FLAO</name>
<dbReference type="EMBL" id="FNUG01000003">
    <property type="protein sequence ID" value="SEE91150.1"/>
    <property type="molecule type" value="Genomic_DNA"/>
</dbReference>
<dbReference type="OrthoDB" id="1416286at2"/>
<gene>
    <name evidence="1" type="ORF">SAMN04488034_10320</name>
</gene>
<dbReference type="Proteomes" id="UP000199448">
    <property type="component" value="Unassembled WGS sequence"/>
</dbReference>
<dbReference type="SUPFAM" id="SSF48208">
    <property type="entry name" value="Six-hairpin glycosidases"/>
    <property type="match status" value="1"/>
</dbReference>
<sequence length="376" mass="42882">MADRSRSTAARELLEGYLERTGVTGEGDSAKRYLWTDAFAVQALFGLSHIFEDKYFQDLALKLIALVHEHLGSHHPDDLRKDRISGLSEKEAALHPTIAGLRIGKNLPERREDQSYNSQLEWERDGQYFHYLTRWIQTLLLAHRETNSEEYAVWALELILAAERFIYREGDHIGMYWKMDTVLSRPLVASTGAHDPLEGMFCAKSIQLALPERAAELDPLVRKLEELCRGRDWATSDALGIGGLLLNTTRAAEIIAQNGKLISEVKPQKLLKDSLYSLQIFTPGFHDQQPAGRRLAFREGGLSLGIRSLNGRKEDLKMLQPELEQLQKYQNVARKIEDFWLEPHNREARSWQEHREINTVTLACSLLAVQAPQVFS</sequence>
<proteinExistence type="predicted"/>
<keyword evidence="2" id="KW-1185">Reference proteome</keyword>
<accession>A0A1H5MPT7</accession>
<dbReference type="InterPro" id="IPR008928">
    <property type="entry name" value="6-hairpin_glycosidase_sf"/>
</dbReference>
<dbReference type="STRING" id="390640.SAMN04488034_10320"/>
<evidence type="ECO:0000313" key="1">
    <source>
        <dbReference type="EMBL" id="SEE91150.1"/>
    </source>
</evidence>
<dbReference type="AlphaFoldDB" id="A0A1H5MPT7"/>
<reference evidence="1 2" key="1">
    <citation type="submission" date="2016-10" db="EMBL/GenBank/DDBJ databases">
        <authorList>
            <person name="de Groot N.N."/>
        </authorList>
    </citation>
    <scope>NUCLEOTIDE SEQUENCE [LARGE SCALE GENOMIC DNA]</scope>
    <source>
        <strain evidence="1 2">DSM 23553</strain>
    </source>
</reference>
<protein>
    <submittedName>
        <fullName evidence="1">Uncharacterized protein</fullName>
    </submittedName>
</protein>
<organism evidence="1 2">
    <name type="scientific">Salinimicrobium catena</name>
    <dbReference type="NCBI Taxonomy" id="390640"/>
    <lineage>
        <taxon>Bacteria</taxon>
        <taxon>Pseudomonadati</taxon>
        <taxon>Bacteroidota</taxon>
        <taxon>Flavobacteriia</taxon>
        <taxon>Flavobacteriales</taxon>
        <taxon>Flavobacteriaceae</taxon>
        <taxon>Salinimicrobium</taxon>
    </lineage>
</organism>
<evidence type="ECO:0000313" key="2">
    <source>
        <dbReference type="Proteomes" id="UP000199448"/>
    </source>
</evidence>